<dbReference type="InterPro" id="IPR043167">
    <property type="entry name" value="LpxI_C_sf"/>
</dbReference>
<protein>
    <recommendedName>
        <fullName evidence="5">UDP-2,3-diacylglucosamine pyrophosphatase LpxI</fullName>
    </recommendedName>
</protein>
<dbReference type="PANTHER" id="PTHR39962">
    <property type="entry name" value="BLL4848 PROTEIN"/>
    <property type="match status" value="1"/>
</dbReference>
<organism evidence="3 4">
    <name type="scientific">Shimia thalassica</name>
    <dbReference type="NCBI Taxonomy" id="1715693"/>
    <lineage>
        <taxon>Bacteria</taxon>
        <taxon>Pseudomonadati</taxon>
        <taxon>Pseudomonadota</taxon>
        <taxon>Alphaproteobacteria</taxon>
        <taxon>Rhodobacterales</taxon>
        <taxon>Roseobacteraceae</taxon>
    </lineage>
</organism>
<dbReference type="AlphaFoldDB" id="A0A0P1IAD3"/>
<keyword evidence="4" id="KW-1185">Reference proteome</keyword>
<accession>A0A0P1IAD3</accession>
<sequence length="267" mass="27717">MTDLAILSGAGALPVMLAEAHPEAIHVVFHGVDNAMTAPLAEHRFEKLGTLFEDLKAQGVTRVVLAGAMSRPALDPAQLDPFMMQLAPRLMAAMQGGDDAILRLIIAVFEEQGFSVVGAHELLPQITAEDGVIAGAEPSKAQLADASRAADILLALSPLDVGQGAVVAGGLVLGIETLQGTDALLRFVGDTPAHLRRGQGGVLVKAPKRGQDLRVDMPAIGPETVRNAAAAGLEGIMVSAGKVLVLDRPATLQALEETGLFLMARVL</sequence>
<feature type="domain" description="LpxI N-terminal" evidence="2">
    <location>
        <begin position="4"/>
        <end position="125"/>
    </location>
</feature>
<dbReference type="STRING" id="1715693.PH7735_02426"/>
<dbReference type="Gene3D" id="3.40.140.80">
    <property type="match status" value="1"/>
</dbReference>
<dbReference type="GeneID" id="83881448"/>
<evidence type="ECO:0000313" key="4">
    <source>
        <dbReference type="Proteomes" id="UP000051870"/>
    </source>
</evidence>
<dbReference type="RefSeq" id="WP_058311597.1">
    <property type="nucleotide sequence ID" value="NZ_CYTW01000002.1"/>
</dbReference>
<evidence type="ECO:0000259" key="1">
    <source>
        <dbReference type="Pfam" id="PF06230"/>
    </source>
</evidence>
<feature type="domain" description="LpxI C-terminal" evidence="1">
    <location>
        <begin position="130"/>
        <end position="263"/>
    </location>
</feature>
<proteinExistence type="predicted"/>
<evidence type="ECO:0000259" key="2">
    <source>
        <dbReference type="Pfam" id="PF17930"/>
    </source>
</evidence>
<dbReference type="InterPro" id="IPR010415">
    <property type="entry name" value="LpxI_C"/>
</dbReference>
<dbReference type="InterPro" id="IPR053174">
    <property type="entry name" value="LpxI"/>
</dbReference>
<dbReference type="InterPro" id="IPR041255">
    <property type="entry name" value="LpxI_N"/>
</dbReference>
<dbReference type="Pfam" id="PF17930">
    <property type="entry name" value="LpxI_N"/>
    <property type="match status" value="1"/>
</dbReference>
<gene>
    <name evidence="3" type="ORF">PH7735_02426</name>
</gene>
<reference evidence="4" key="1">
    <citation type="submission" date="2015-09" db="EMBL/GenBank/DDBJ databases">
        <authorList>
            <person name="Rodrigo-Torres Lidia"/>
            <person name="Arahal R.David."/>
        </authorList>
    </citation>
    <scope>NUCLEOTIDE SEQUENCE [LARGE SCALE GENOMIC DNA]</scope>
    <source>
        <strain evidence="4">CECT 7735</strain>
    </source>
</reference>
<evidence type="ECO:0000313" key="3">
    <source>
        <dbReference type="EMBL" id="CUK01209.1"/>
    </source>
</evidence>
<dbReference type="EMBL" id="CYTW01000002">
    <property type="protein sequence ID" value="CUK01209.1"/>
    <property type="molecule type" value="Genomic_DNA"/>
</dbReference>
<dbReference type="Gene3D" id="3.40.50.20">
    <property type="match status" value="1"/>
</dbReference>
<dbReference type="PANTHER" id="PTHR39962:SF1">
    <property type="entry name" value="LPXI FAMILY PROTEIN"/>
    <property type="match status" value="1"/>
</dbReference>
<dbReference type="Pfam" id="PF06230">
    <property type="entry name" value="LpxI_C"/>
    <property type="match status" value="1"/>
</dbReference>
<name>A0A0P1IAD3_9RHOB</name>
<evidence type="ECO:0008006" key="5">
    <source>
        <dbReference type="Google" id="ProtNLM"/>
    </source>
</evidence>
<dbReference type="Proteomes" id="UP000051870">
    <property type="component" value="Unassembled WGS sequence"/>
</dbReference>